<keyword evidence="3" id="KW-0067">ATP-binding</keyword>
<feature type="compositionally biased region" description="Basic and acidic residues" evidence="2">
    <location>
        <begin position="729"/>
        <end position="740"/>
    </location>
</feature>
<feature type="coiled-coil region" evidence="1">
    <location>
        <begin position="410"/>
        <end position="455"/>
    </location>
</feature>
<protein>
    <submittedName>
        <fullName evidence="3">ATP-binding protein</fullName>
    </submittedName>
</protein>
<evidence type="ECO:0000256" key="1">
    <source>
        <dbReference type="SAM" id="Coils"/>
    </source>
</evidence>
<dbReference type="Gene3D" id="3.40.50.300">
    <property type="entry name" value="P-loop containing nucleotide triphosphate hydrolases"/>
    <property type="match status" value="1"/>
</dbReference>
<dbReference type="Proteomes" id="UP000501726">
    <property type="component" value="Chromosome"/>
</dbReference>
<proteinExistence type="predicted"/>
<dbReference type="RefSeq" id="WP_197905432.1">
    <property type="nucleotide sequence ID" value="NZ_AP021889.1"/>
</dbReference>
<reference evidence="4" key="1">
    <citation type="submission" date="2019-11" db="EMBL/GenBank/DDBJ databases">
        <title>Isolation and characterization of two novel species in the genus Thiomicrorhabdus.</title>
        <authorList>
            <person name="Mochizuki J."/>
            <person name="Kojima H."/>
            <person name="Fukui M."/>
        </authorList>
    </citation>
    <scope>NUCLEOTIDE SEQUENCE [LARGE SCALE GENOMIC DNA]</scope>
    <source>
        <strain evidence="4">aks77</strain>
    </source>
</reference>
<dbReference type="Pfam" id="PF13555">
    <property type="entry name" value="AAA_29"/>
    <property type="match status" value="1"/>
</dbReference>
<dbReference type="SUPFAM" id="SSF52540">
    <property type="entry name" value="P-loop containing nucleoside triphosphate hydrolases"/>
    <property type="match status" value="2"/>
</dbReference>
<dbReference type="EMBL" id="AP021889">
    <property type="protein sequence ID" value="BBP45431.1"/>
    <property type="molecule type" value="Genomic_DNA"/>
</dbReference>
<dbReference type="GO" id="GO:0005524">
    <property type="term" value="F:ATP binding"/>
    <property type="evidence" value="ECO:0007669"/>
    <property type="project" value="UniProtKB-KW"/>
</dbReference>
<dbReference type="KEGG" id="tse:THMIRHAS_08040"/>
<keyword evidence="4" id="KW-1185">Reference proteome</keyword>
<accession>A0A6F8PTH7</accession>
<gene>
    <name evidence="3" type="ORF">THMIRHAS_08040</name>
</gene>
<feature type="region of interest" description="Disordered" evidence="2">
    <location>
        <begin position="720"/>
        <end position="740"/>
    </location>
</feature>
<dbReference type="InterPro" id="IPR027417">
    <property type="entry name" value="P-loop_NTPase"/>
</dbReference>
<evidence type="ECO:0000256" key="2">
    <source>
        <dbReference type="SAM" id="MobiDB-lite"/>
    </source>
</evidence>
<evidence type="ECO:0000313" key="4">
    <source>
        <dbReference type="Proteomes" id="UP000501726"/>
    </source>
</evidence>
<feature type="coiled-coil region" evidence="1">
    <location>
        <begin position="630"/>
        <end position="671"/>
    </location>
</feature>
<evidence type="ECO:0000313" key="3">
    <source>
        <dbReference type="EMBL" id="BBP45431.1"/>
    </source>
</evidence>
<keyword evidence="1" id="KW-0175">Coiled coil</keyword>
<organism evidence="3 4">
    <name type="scientific">Thiosulfatimonas sediminis</name>
    <dbReference type="NCBI Taxonomy" id="2675054"/>
    <lineage>
        <taxon>Bacteria</taxon>
        <taxon>Pseudomonadati</taxon>
        <taxon>Pseudomonadota</taxon>
        <taxon>Gammaproteobacteria</taxon>
        <taxon>Thiotrichales</taxon>
        <taxon>Piscirickettsiaceae</taxon>
        <taxon>Thiosulfatimonas</taxon>
    </lineage>
</organism>
<feature type="coiled-coil region" evidence="1">
    <location>
        <begin position="304"/>
        <end position="374"/>
    </location>
</feature>
<keyword evidence="3" id="KW-0547">Nucleotide-binding</keyword>
<feature type="coiled-coil region" evidence="1">
    <location>
        <begin position="798"/>
        <end position="825"/>
    </location>
</feature>
<dbReference type="AlphaFoldDB" id="A0A6F8PTH7"/>
<name>A0A6F8PTH7_9GAMM</name>
<sequence length="1036" mass="120453">MMENGLLDFADDNQLAGFRLQRLEVYNWGTFDKKVWTLVLNGQNTLLTGDIGSGKSTLVDAVTTLLVPAHRIAYNKAAGAEAKERNLRSYVMGYYRSTRSENGAKQEALRDHNAYSVILGVFYNEGFDQWVTLAQVFWLKEGQNQPAKLYVTADRDLNIVEHFSDFGSDIRQLRKRLRELENTEVFDQYAPYAGAFRRRFGLHNDQALELFHQTVSMKQVGNLTDFVREHMLEQGEGQAQVEALIAHFDDLNRAHELVLKAKRQIESLAPMVEDGRNHQAVQMQIAEQEAAREALTGFFAMQKQVLLQKRQENLRNQLEKLKRQIDSLSEQKRLQQLQREELQQAIFGAGGDRLTKLTQQLAEAEREKSKCLQKDQTYQQLLASLSLAKVANEAEFLQRQDEISESLQVLRAEQGEVQNTQQELNFQARDQNEQLKALDQELSSLKQRQNNIDERQIQIRRSLCEALGAKESELPFIGELLQVREEEQVWEGPIERILHNFALSLLVPEPLYSKVSEWVERTRLQGRLVYYRVQEELKNPPGLMDSHPHSLVRKLEIKTDSEFYPWVLAQLIRRFDYACCEDLSTFRREKQAVTLKGQVKSGDQRHEKDDRRALNDRRFFVLGWSNQQKIASLEKQAEQLLSAIETLQTQVNTYQHRLEALNGQIESANKLSVYQDYADLDWQRWARQIDSWQAEKTELETTHDLLRSLQQQLESLQKVMQQTEDDLDETKREESRRSRDLEVCEEDLDVTLQSIESERKEGRLTESLQNLLQSWQQQWQLVLAVQVEHIDGKQTEMRLKVQETLDAARKRAERLRDKINKAISEFRHAYPEETAELSADLSGLNEYAQRLAQLQDDDLPRFEQKFKAQLNQNAINQMSHFKISLKKAQQEIRERIEKINLSLADIDYNSGRFIRLELMQNPDQEIKTFYQDLDACVEGSLTASEDSPYAEAKFLQVKALVDRFQGRDGLTELDKKWTRKVTDVRYFFQFSASERWREDESEFEHYSDSSGKSGGQKEKLAYTVLAASLAYQFGLE</sequence>
<dbReference type="Pfam" id="PF13558">
    <property type="entry name" value="SbcC_Walker_B"/>
    <property type="match status" value="1"/>
</dbReference>